<keyword evidence="7" id="KW-0378">Hydrolase</keyword>
<feature type="active site" description="Charge relay system" evidence="9">
    <location>
        <position position="166"/>
    </location>
</feature>
<feature type="domain" description="PDZ" evidence="11">
    <location>
        <begin position="407"/>
        <end position="470"/>
    </location>
</feature>
<organism evidence="12">
    <name type="scientific">Schlesneria paludicola</name>
    <dbReference type="NCBI Taxonomy" id="360056"/>
    <lineage>
        <taxon>Bacteria</taxon>
        <taxon>Pseudomonadati</taxon>
        <taxon>Planctomycetota</taxon>
        <taxon>Planctomycetia</taxon>
        <taxon>Planctomycetales</taxon>
        <taxon>Planctomycetaceae</taxon>
        <taxon>Schlesneria</taxon>
    </lineage>
</organism>
<dbReference type="GO" id="GO:0006508">
    <property type="term" value="P:proteolysis"/>
    <property type="evidence" value="ECO:0007669"/>
    <property type="project" value="UniProtKB-KW"/>
</dbReference>
<dbReference type="EMBL" id="DSOK01000366">
    <property type="protein sequence ID" value="HEN16421.1"/>
    <property type="molecule type" value="Genomic_DNA"/>
</dbReference>
<dbReference type="InterPro" id="IPR041489">
    <property type="entry name" value="PDZ_6"/>
</dbReference>
<dbReference type="SUPFAM" id="SSF50494">
    <property type="entry name" value="Trypsin-like serine proteases"/>
    <property type="match status" value="1"/>
</dbReference>
<keyword evidence="3" id="KW-0645">Protease</keyword>
<comment type="similarity">
    <text evidence="2">Belongs to the peptidase S1C family.</text>
</comment>
<dbReference type="Gene3D" id="2.40.10.120">
    <property type="match status" value="1"/>
</dbReference>
<evidence type="ECO:0000256" key="4">
    <source>
        <dbReference type="ARBA" id="ARBA00022729"/>
    </source>
</evidence>
<sequence>MPLTRPLRQYGIGMLVGALLVAAIATWGPRQEAAALPSDRESKPAQDVSLAFRQVAAEVMPSIVSITTTTKPREIPGRGRSPFDDEAFPFREFFRDDPRFEEFFRQQQRPRMTPRRMGAGSGFIIDSSGVIMTNNHVVREADEVRVRLYDGREFVATDIKTDPRTDVAIVRIEGAGKLQAVKIGDSRAMEVGDWVLAFGSPFGLDMTVTQGIISGKGRARNLADREDFLQTDAAINPGNSGGPLVNIHGEVIGINTAIASASGGYDGIGFAIPTHIAQWVGEQLTKNGEVKRGYLGTSIASVDAETAKQFGVNVREGVIVKSVLPDSPAEKGGLEPGDVILKLNGKPVADAPTLQGMVEQLGIGKSYPLEVVRDGKNQVLNVTIEAMPANFTMRGEPSRESTPPSFNELGLQLSPLTKDLAKQLDLPEDAAGVVVTGIQDGSLAELAGIESGDVIERVGSTPVKTVEEFTKAVKTLSLKEGIVLHLRNADGKRYVVIKGAPE</sequence>
<dbReference type="Pfam" id="PF13180">
    <property type="entry name" value="PDZ_2"/>
    <property type="match status" value="1"/>
</dbReference>
<comment type="caution">
    <text evidence="12">The sequence shown here is derived from an EMBL/GenBank/DDBJ whole genome shotgun (WGS) entry which is preliminary data.</text>
</comment>
<evidence type="ECO:0000256" key="7">
    <source>
        <dbReference type="ARBA" id="ARBA00022801"/>
    </source>
</evidence>
<evidence type="ECO:0000313" key="12">
    <source>
        <dbReference type="EMBL" id="HEN16421.1"/>
    </source>
</evidence>
<feature type="binding site" evidence="10">
    <location>
        <position position="136"/>
    </location>
    <ligand>
        <name>substrate</name>
    </ligand>
</feature>
<keyword evidence="4" id="KW-0732">Signal</keyword>
<dbReference type="PANTHER" id="PTHR22939">
    <property type="entry name" value="SERINE PROTEASE FAMILY S1C HTRA-RELATED"/>
    <property type="match status" value="1"/>
</dbReference>
<dbReference type="GO" id="GO:0004252">
    <property type="term" value="F:serine-type endopeptidase activity"/>
    <property type="evidence" value="ECO:0007669"/>
    <property type="project" value="InterPro"/>
</dbReference>
<name>A0A7C2K2F4_9PLAN</name>
<evidence type="ECO:0000256" key="5">
    <source>
        <dbReference type="ARBA" id="ARBA00022737"/>
    </source>
</evidence>
<feature type="binding site" evidence="10">
    <location>
        <position position="166"/>
    </location>
    <ligand>
        <name>substrate</name>
    </ligand>
</feature>
<comment type="subcellular location">
    <subcellularLocation>
        <location evidence="1">Periplasm</location>
    </subcellularLocation>
</comment>
<gene>
    <name evidence="12" type="ORF">ENQ76_13240</name>
</gene>
<feature type="domain" description="PDZ" evidence="11">
    <location>
        <begin position="299"/>
        <end position="375"/>
    </location>
</feature>
<dbReference type="PANTHER" id="PTHR22939:SF129">
    <property type="entry name" value="SERINE PROTEASE HTRA2, MITOCHONDRIAL"/>
    <property type="match status" value="1"/>
</dbReference>
<dbReference type="CDD" id="cd10839">
    <property type="entry name" value="cpPDZ1_DegP-like"/>
    <property type="match status" value="1"/>
</dbReference>
<dbReference type="Pfam" id="PF17820">
    <property type="entry name" value="PDZ_6"/>
    <property type="match status" value="1"/>
</dbReference>
<evidence type="ECO:0000259" key="11">
    <source>
        <dbReference type="PROSITE" id="PS50106"/>
    </source>
</evidence>
<proteinExistence type="inferred from homology"/>
<feature type="active site" description="Charge relay system" evidence="9">
    <location>
        <position position="240"/>
    </location>
</feature>
<dbReference type="InterPro" id="IPR009003">
    <property type="entry name" value="Peptidase_S1_PA"/>
</dbReference>
<keyword evidence="6" id="KW-0574">Periplasm</keyword>
<evidence type="ECO:0000256" key="2">
    <source>
        <dbReference type="ARBA" id="ARBA00010541"/>
    </source>
</evidence>
<dbReference type="NCBIfam" id="TIGR02037">
    <property type="entry name" value="degP_htrA_DO"/>
    <property type="match status" value="1"/>
</dbReference>
<evidence type="ECO:0000256" key="3">
    <source>
        <dbReference type="ARBA" id="ARBA00022670"/>
    </source>
</evidence>
<reference evidence="12" key="1">
    <citation type="journal article" date="2020" name="mSystems">
        <title>Genome- and Community-Level Interaction Insights into Carbon Utilization and Element Cycling Functions of Hydrothermarchaeota in Hydrothermal Sediment.</title>
        <authorList>
            <person name="Zhou Z."/>
            <person name="Liu Y."/>
            <person name="Xu W."/>
            <person name="Pan J."/>
            <person name="Luo Z.H."/>
            <person name="Li M."/>
        </authorList>
    </citation>
    <scope>NUCLEOTIDE SEQUENCE [LARGE SCALE GENOMIC DNA]</scope>
    <source>
        <strain evidence="12">SpSt-339</strain>
    </source>
</reference>
<dbReference type="PROSITE" id="PS50106">
    <property type="entry name" value="PDZ"/>
    <property type="match status" value="2"/>
</dbReference>
<keyword evidence="5" id="KW-0677">Repeat</keyword>
<dbReference type="InterPro" id="IPR001478">
    <property type="entry name" value="PDZ"/>
</dbReference>
<evidence type="ECO:0000256" key="10">
    <source>
        <dbReference type="PIRSR" id="PIRSR611782-2"/>
    </source>
</evidence>
<protein>
    <submittedName>
        <fullName evidence="12">Do family serine endopeptidase</fullName>
    </submittedName>
</protein>
<dbReference type="Pfam" id="PF13365">
    <property type="entry name" value="Trypsin_2"/>
    <property type="match status" value="1"/>
</dbReference>
<feature type="active site" description="Charge relay system" evidence="9">
    <location>
        <position position="136"/>
    </location>
</feature>
<evidence type="ECO:0000256" key="9">
    <source>
        <dbReference type="PIRSR" id="PIRSR611782-1"/>
    </source>
</evidence>
<dbReference type="PRINTS" id="PR00834">
    <property type="entry name" value="PROTEASES2C"/>
</dbReference>
<dbReference type="InterPro" id="IPR001940">
    <property type="entry name" value="Peptidase_S1C"/>
</dbReference>
<keyword evidence="8" id="KW-0720">Serine protease</keyword>
<dbReference type="InterPro" id="IPR036034">
    <property type="entry name" value="PDZ_sf"/>
</dbReference>
<dbReference type="Gene3D" id="2.30.42.10">
    <property type="match status" value="2"/>
</dbReference>
<accession>A0A7C2K2F4</accession>
<dbReference type="SUPFAM" id="SSF50156">
    <property type="entry name" value="PDZ domain-like"/>
    <property type="match status" value="2"/>
</dbReference>
<evidence type="ECO:0000256" key="6">
    <source>
        <dbReference type="ARBA" id="ARBA00022764"/>
    </source>
</evidence>
<dbReference type="InterPro" id="IPR011782">
    <property type="entry name" value="Pept_S1C_Do"/>
</dbReference>
<dbReference type="GO" id="GO:0042597">
    <property type="term" value="C:periplasmic space"/>
    <property type="evidence" value="ECO:0007669"/>
    <property type="project" value="UniProtKB-SubCell"/>
</dbReference>
<evidence type="ECO:0000256" key="8">
    <source>
        <dbReference type="ARBA" id="ARBA00022825"/>
    </source>
</evidence>
<dbReference type="SMART" id="SM00228">
    <property type="entry name" value="PDZ"/>
    <property type="match status" value="2"/>
</dbReference>
<evidence type="ECO:0000256" key="1">
    <source>
        <dbReference type="ARBA" id="ARBA00004418"/>
    </source>
</evidence>
<dbReference type="AlphaFoldDB" id="A0A7C2K2F4"/>
<feature type="binding site" evidence="10">
    <location>
        <begin position="238"/>
        <end position="240"/>
    </location>
    <ligand>
        <name>substrate</name>
    </ligand>
</feature>